<protein>
    <recommendedName>
        <fullName evidence="4">MarR family transcriptional regulator</fullName>
    </recommendedName>
</protein>
<comment type="caution">
    <text evidence="2">The sequence shown here is derived from an EMBL/GenBank/DDBJ whole genome shotgun (WGS) entry which is preliminary data.</text>
</comment>
<evidence type="ECO:0000313" key="2">
    <source>
        <dbReference type="EMBL" id="GES13529.1"/>
    </source>
</evidence>
<proteinExistence type="predicted"/>
<gene>
    <name evidence="2" type="ORF">Amac_071260</name>
</gene>
<dbReference type="Proteomes" id="UP000331127">
    <property type="component" value="Unassembled WGS sequence"/>
</dbReference>
<name>A0A5M3X066_9ACTN</name>
<feature type="region of interest" description="Disordered" evidence="1">
    <location>
        <begin position="216"/>
        <end position="266"/>
    </location>
</feature>
<reference evidence="2 3" key="1">
    <citation type="submission" date="2019-10" db="EMBL/GenBank/DDBJ databases">
        <title>Whole genome shotgun sequence of Acrocarpospora macrocephala NBRC 16266.</title>
        <authorList>
            <person name="Ichikawa N."/>
            <person name="Kimura A."/>
            <person name="Kitahashi Y."/>
            <person name="Komaki H."/>
            <person name="Oguchi A."/>
        </authorList>
    </citation>
    <scope>NUCLEOTIDE SEQUENCE [LARGE SCALE GENOMIC DNA]</scope>
    <source>
        <strain evidence="2 3">NBRC 16266</strain>
    </source>
</reference>
<evidence type="ECO:0000313" key="3">
    <source>
        <dbReference type="Proteomes" id="UP000331127"/>
    </source>
</evidence>
<dbReference type="OrthoDB" id="3538879at2"/>
<feature type="compositionally biased region" description="Polar residues" evidence="1">
    <location>
        <begin position="253"/>
        <end position="262"/>
    </location>
</feature>
<dbReference type="RefSeq" id="WP_155358776.1">
    <property type="nucleotide sequence ID" value="NZ_BAAAHL010000058.1"/>
</dbReference>
<dbReference type="EMBL" id="BLAE01000047">
    <property type="protein sequence ID" value="GES13529.1"/>
    <property type="molecule type" value="Genomic_DNA"/>
</dbReference>
<organism evidence="2 3">
    <name type="scientific">Acrocarpospora macrocephala</name>
    <dbReference type="NCBI Taxonomy" id="150177"/>
    <lineage>
        <taxon>Bacteria</taxon>
        <taxon>Bacillati</taxon>
        <taxon>Actinomycetota</taxon>
        <taxon>Actinomycetes</taxon>
        <taxon>Streptosporangiales</taxon>
        <taxon>Streptosporangiaceae</taxon>
        <taxon>Acrocarpospora</taxon>
    </lineage>
</organism>
<keyword evidence="3" id="KW-1185">Reference proteome</keyword>
<evidence type="ECO:0000256" key="1">
    <source>
        <dbReference type="SAM" id="MobiDB-lite"/>
    </source>
</evidence>
<evidence type="ECO:0008006" key="4">
    <source>
        <dbReference type="Google" id="ProtNLM"/>
    </source>
</evidence>
<feature type="compositionally biased region" description="Basic and acidic residues" evidence="1">
    <location>
        <begin position="216"/>
        <end position="243"/>
    </location>
</feature>
<dbReference type="AlphaFoldDB" id="A0A5M3X066"/>
<sequence>MGDSIEATLTSLADGGATGALRAGRAGTIYLHEGRVCLVECQGTPSVEELLTTSGRISANGVRTTRQAAAGDGGDMLVRRGVLTRGELQLCVLGATLDASFFLFGMAGPKLRFKDGDRHWLGTYWYFDVPALLLECRRRRARLDRAWPSAELDGKPVRPVRRIGSKHVVVSSAQWEILLAADGESTPAELAKKIGLSAYATLVAVRELAAADLLVRPEPEPKPEPKPEPQPDAVLPRRTDRSGLRPGLGAPSHTITPQTTGDPTDVNLLIRLRDALEALQ</sequence>
<accession>A0A5M3X066</accession>